<evidence type="ECO:0000313" key="4">
    <source>
        <dbReference type="Proteomes" id="UP001253595"/>
    </source>
</evidence>
<dbReference type="SUPFAM" id="SSF143120">
    <property type="entry name" value="YefM-like"/>
    <property type="match status" value="1"/>
</dbReference>
<name>A0ABU1V2H5_9GAMM</name>
<dbReference type="RefSeq" id="WP_310075155.1">
    <property type="nucleotide sequence ID" value="NZ_JAVDVX010000007.1"/>
</dbReference>
<dbReference type="Proteomes" id="UP001253595">
    <property type="component" value="Unassembled WGS sequence"/>
</dbReference>
<proteinExistence type="inferred from homology"/>
<dbReference type="NCBIfam" id="TIGR01552">
    <property type="entry name" value="phd_fam"/>
    <property type="match status" value="1"/>
</dbReference>
<dbReference type="Gene3D" id="3.40.1620.10">
    <property type="entry name" value="YefM-like domain"/>
    <property type="match status" value="1"/>
</dbReference>
<evidence type="ECO:0000256" key="2">
    <source>
        <dbReference type="RuleBase" id="RU362080"/>
    </source>
</evidence>
<organism evidence="3 4">
    <name type="scientific">Cellvibrio fibrivorans</name>
    <dbReference type="NCBI Taxonomy" id="126350"/>
    <lineage>
        <taxon>Bacteria</taxon>
        <taxon>Pseudomonadati</taxon>
        <taxon>Pseudomonadota</taxon>
        <taxon>Gammaproteobacteria</taxon>
        <taxon>Cellvibrionales</taxon>
        <taxon>Cellvibrionaceae</taxon>
        <taxon>Cellvibrio</taxon>
    </lineage>
</organism>
<dbReference type="EMBL" id="JAVDVX010000007">
    <property type="protein sequence ID" value="MDR7091650.1"/>
    <property type="molecule type" value="Genomic_DNA"/>
</dbReference>
<gene>
    <name evidence="3" type="ORF">J2X05_003685</name>
</gene>
<dbReference type="InterPro" id="IPR036165">
    <property type="entry name" value="YefM-like_sf"/>
</dbReference>
<comment type="caution">
    <text evidence="3">The sequence shown here is derived from an EMBL/GenBank/DDBJ whole genome shotgun (WGS) entry which is preliminary data.</text>
</comment>
<reference evidence="3 4" key="1">
    <citation type="submission" date="2023-07" db="EMBL/GenBank/DDBJ databases">
        <title>Sorghum-associated microbial communities from plants grown in Nebraska, USA.</title>
        <authorList>
            <person name="Schachtman D."/>
        </authorList>
    </citation>
    <scope>NUCLEOTIDE SEQUENCE [LARGE SCALE GENOMIC DNA]</scope>
    <source>
        <strain evidence="3 4">BE190</strain>
    </source>
</reference>
<comment type="function">
    <text evidence="2">Antitoxin component of a type II toxin-antitoxin (TA) system.</text>
</comment>
<dbReference type="Pfam" id="PF02604">
    <property type="entry name" value="PhdYeFM_antitox"/>
    <property type="match status" value="1"/>
</dbReference>
<dbReference type="InterPro" id="IPR006442">
    <property type="entry name" value="Antitoxin_Phd/YefM"/>
</dbReference>
<evidence type="ECO:0000256" key="1">
    <source>
        <dbReference type="ARBA" id="ARBA00009981"/>
    </source>
</evidence>
<sequence length="85" mass="9285">MEILNASDAKREFGDLLLKVQSAPVGINKNGKPVAVMLSYAEYEQLAGYKTAQLKAQIQQGIADLEAGRIASGNVVLERLRQRVK</sequence>
<keyword evidence="4" id="KW-1185">Reference proteome</keyword>
<evidence type="ECO:0000313" key="3">
    <source>
        <dbReference type="EMBL" id="MDR7091650.1"/>
    </source>
</evidence>
<accession>A0ABU1V2H5</accession>
<comment type="similarity">
    <text evidence="1 2">Belongs to the phD/YefM antitoxin family.</text>
</comment>
<protein>
    <recommendedName>
        <fullName evidence="2">Antitoxin</fullName>
    </recommendedName>
</protein>